<dbReference type="EMBL" id="PITJ01000649">
    <property type="protein sequence ID" value="TBU01699.1"/>
    <property type="molecule type" value="Genomic_DNA"/>
</dbReference>
<proteinExistence type="predicted"/>
<evidence type="ECO:0000313" key="3">
    <source>
        <dbReference type="Proteomes" id="UP000292362"/>
    </source>
</evidence>
<evidence type="ECO:0000313" key="2">
    <source>
        <dbReference type="EMBL" id="TBU01699.1"/>
    </source>
</evidence>
<comment type="caution">
    <text evidence="2">The sequence shown here is derived from an EMBL/GenBank/DDBJ whole genome shotgun (WGS) entry which is preliminary data.</text>
</comment>
<keyword evidence="1" id="KW-0732">Signal</keyword>
<feature type="chain" id="PRO_5020400643" evidence="1">
    <location>
        <begin position="26"/>
        <end position="239"/>
    </location>
</feature>
<reference evidence="2 3" key="1">
    <citation type="submission" date="2017-12" db="EMBL/GenBank/DDBJ databases">
        <authorList>
            <person name="Pombert J.-F."/>
            <person name="Haag K.L."/>
            <person name="Ebert D."/>
        </authorList>
    </citation>
    <scope>NUCLEOTIDE SEQUENCE [LARGE SCALE GENOMIC DNA]</scope>
    <source>
        <strain evidence="2">FI-OER-3-3</strain>
    </source>
</reference>
<evidence type="ECO:0000256" key="1">
    <source>
        <dbReference type="SAM" id="SignalP"/>
    </source>
</evidence>
<protein>
    <submittedName>
        <fullName evidence="2">Spore wall protein</fullName>
    </submittedName>
</protein>
<dbReference type="AlphaFoldDB" id="A0A4Q9L2N0"/>
<name>A0A4Q9L2N0_9MICR</name>
<sequence length="239" mass="26831">MFKNIKFIWTILILQIWLNILKIRGGKYGDITNPLNSNLSTKLVEVKIYVSPIAKNAYSVRGKSFEDMVYFVIGELERSVNSYLVKLDHPFVIKWKPLFQTEIPPGIDPDKCDVDLVSIGSILNILNMDDSMTSSILILSCSASSYNDAMIVAGLLTPYISHMLSTQCSVRTVLFFEAEEAKFISVMATGLVKAAAVGVLNPLMFEEIIDGDQGVRYEIRVSNDALEQLKNNRCFFSRI</sequence>
<feature type="signal peptide" evidence="1">
    <location>
        <begin position="1"/>
        <end position="25"/>
    </location>
</feature>
<accession>A0A4Q9L2N0</accession>
<gene>
    <name evidence="2" type="ORF">CWI37_0649p0030</name>
</gene>
<dbReference type="Pfam" id="PF17018">
    <property type="entry name" value="MICSWaP"/>
    <property type="match status" value="1"/>
</dbReference>
<organism evidence="2 3">
    <name type="scientific">Hamiltosporidium tvaerminnensis</name>
    <dbReference type="NCBI Taxonomy" id="1176355"/>
    <lineage>
        <taxon>Eukaryota</taxon>
        <taxon>Fungi</taxon>
        <taxon>Fungi incertae sedis</taxon>
        <taxon>Microsporidia</taxon>
        <taxon>Dubosqiidae</taxon>
        <taxon>Hamiltosporidium</taxon>
    </lineage>
</organism>
<dbReference type="InterPro" id="IPR031513">
    <property type="entry name" value="MICSWaP"/>
</dbReference>
<dbReference type="Proteomes" id="UP000292362">
    <property type="component" value="Unassembled WGS sequence"/>
</dbReference>
<dbReference type="VEuPathDB" id="MicrosporidiaDB:CWI37_0649p0030"/>